<dbReference type="KEGG" id="vg:30523391"/>
<evidence type="ECO:0008006" key="3">
    <source>
        <dbReference type="Google" id="ProtNLM"/>
    </source>
</evidence>
<dbReference type="GeneID" id="30523391"/>
<accession>A0A1M7XUW7</accession>
<keyword evidence="2" id="KW-1185">Reference proteome</keyword>
<dbReference type="EMBL" id="LT671577">
    <property type="protein sequence ID" value="SHO33483.1"/>
    <property type="molecule type" value="Genomic_DNA"/>
</dbReference>
<proteinExistence type="predicted"/>
<gene>
    <name evidence="1" type="ORF">BQ3484_415</name>
</gene>
<evidence type="ECO:0000313" key="2">
    <source>
        <dbReference type="Proteomes" id="UP000201465"/>
    </source>
</evidence>
<organism evidence="1 2">
    <name type="scientific">Cedratvirus A11</name>
    <dbReference type="NCBI Taxonomy" id="1903266"/>
    <lineage>
        <taxon>Viruses</taxon>
        <taxon>Pithoviruses</taxon>
        <taxon>Orthocedratvirinae</taxon>
        <taxon>Alphacedratvirus</taxon>
        <taxon>Alphacedratvirus aljazairmassiliense</taxon>
    </lineage>
</organism>
<evidence type="ECO:0000313" key="1">
    <source>
        <dbReference type="EMBL" id="SHO33483.1"/>
    </source>
</evidence>
<feature type="non-terminal residue" evidence="1">
    <location>
        <position position="1"/>
    </location>
</feature>
<protein>
    <recommendedName>
        <fullName evidence="3">Ankyrin repeat-containing domain</fullName>
    </recommendedName>
</protein>
<dbReference type="Proteomes" id="UP000201465">
    <property type="component" value="Segment"/>
</dbReference>
<dbReference type="InterPro" id="IPR002110">
    <property type="entry name" value="Ankyrin_rpt"/>
</dbReference>
<dbReference type="Pfam" id="PF13637">
    <property type="entry name" value="Ank_4"/>
    <property type="match status" value="1"/>
</dbReference>
<sequence length="111" mass="12593">LQFLEEEACPWSSKVCSGAAEGGHLHIIQWCRSRGFVWDETTCYSAAGYGHLEVLKWLHGNGWFYRLAIKFFTKHSFVKNPFGMKKLVFLLSLVTTSRLLSGFALKVSFTA</sequence>
<dbReference type="RefSeq" id="YP_009329355.1">
    <property type="nucleotide sequence ID" value="NC_032108.1"/>
</dbReference>
<name>A0A1M7XUW7_9VIRU</name>
<reference evidence="1 2" key="1">
    <citation type="submission" date="2016-11" db="EMBL/GenBank/DDBJ databases">
        <authorList>
            <consortium name="Urmite Genomes"/>
        </authorList>
    </citation>
    <scope>NUCLEOTIDE SEQUENCE [LARGE SCALE GENOMIC DNA]</scope>
    <source>
        <strain evidence="1 2">A11</strain>
    </source>
</reference>